<protein>
    <submittedName>
        <fullName evidence="3">Uncharacterized protein</fullName>
    </submittedName>
</protein>
<evidence type="ECO:0000256" key="2">
    <source>
        <dbReference type="SAM" id="Phobius"/>
    </source>
</evidence>
<reference evidence="3" key="1">
    <citation type="submission" date="2017-08" db="EMBL/GenBank/DDBJ databases">
        <authorList>
            <person name="Polle J.E."/>
            <person name="Barry K."/>
            <person name="Cushman J."/>
            <person name="Schmutz J."/>
            <person name="Tran D."/>
            <person name="Hathwaick L.T."/>
            <person name="Yim W.C."/>
            <person name="Jenkins J."/>
            <person name="Mckie-Krisberg Z.M."/>
            <person name="Prochnik S."/>
            <person name="Lindquist E."/>
            <person name="Dockter R.B."/>
            <person name="Adam C."/>
            <person name="Molina H."/>
            <person name="Bunkerborg J."/>
            <person name="Jin E."/>
            <person name="Buchheim M."/>
            <person name="Magnuson J."/>
        </authorList>
    </citation>
    <scope>NUCLEOTIDE SEQUENCE</scope>
    <source>
        <strain evidence="3">CCAP 19/18</strain>
    </source>
</reference>
<dbReference type="Proteomes" id="UP000815325">
    <property type="component" value="Unassembled WGS sequence"/>
</dbReference>
<evidence type="ECO:0000313" key="3">
    <source>
        <dbReference type="EMBL" id="KAF5839450.1"/>
    </source>
</evidence>
<keyword evidence="2" id="KW-0812">Transmembrane</keyword>
<evidence type="ECO:0000313" key="4">
    <source>
        <dbReference type="Proteomes" id="UP000815325"/>
    </source>
</evidence>
<proteinExistence type="predicted"/>
<comment type="caution">
    <text evidence="3">The sequence shown here is derived from an EMBL/GenBank/DDBJ whole genome shotgun (WGS) entry which is preliminary data.</text>
</comment>
<keyword evidence="2" id="KW-1133">Transmembrane helix</keyword>
<evidence type="ECO:0000256" key="1">
    <source>
        <dbReference type="SAM" id="MobiDB-lite"/>
    </source>
</evidence>
<dbReference type="PRINTS" id="PR01217">
    <property type="entry name" value="PRICHEXTENSN"/>
</dbReference>
<keyword evidence="2" id="KW-0472">Membrane</keyword>
<gene>
    <name evidence="3" type="ORF">DUNSADRAFT_734</name>
</gene>
<name>A0ABQ7GXX0_DUNSA</name>
<sequence length="226" mass="23358">MPPLPPSPPPPQPPSAPAPPPQPPPRPPPPLAPSSPPSPPSFPWAPSPPPLPPPVASLPESGRTGNTSLLIQASAGQLSPGSINVPITVVLKDSESSASVERLTDKVNTASPQQLFKGSAYESKVSDIKVVSQTLPRFEDPPAPVSPPATSPFGGSSGIDPSVVGPAVAVPGAAVVVVLAAAVIVIMIKKRRRKQPIQYWSSPVFWPPPAELNPQPSPFEPVDRAL</sequence>
<feature type="compositionally biased region" description="Polar residues" evidence="1">
    <location>
        <begin position="63"/>
        <end position="81"/>
    </location>
</feature>
<dbReference type="EMBL" id="MU069543">
    <property type="protein sequence ID" value="KAF5839450.1"/>
    <property type="molecule type" value="Genomic_DNA"/>
</dbReference>
<feature type="compositionally biased region" description="Pro residues" evidence="1">
    <location>
        <begin position="1"/>
        <end position="56"/>
    </location>
</feature>
<feature type="region of interest" description="Disordered" evidence="1">
    <location>
        <begin position="1"/>
        <end position="81"/>
    </location>
</feature>
<accession>A0ABQ7GXX0</accession>
<feature type="transmembrane region" description="Helical" evidence="2">
    <location>
        <begin position="168"/>
        <end position="188"/>
    </location>
</feature>
<organism evidence="3 4">
    <name type="scientific">Dunaliella salina</name>
    <name type="common">Green alga</name>
    <name type="synonym">Protococcus salinus</name>
    <dbReference type="NCBI Taxonomy" id="3046"/>
    <lineage>
        <taxon>Eukaryota</taxon>
        <taxon>Viridiplantae</taxon>
        <taxon>Chlorophyta</taxon>
        <taxon>core chlorophytes</taxon>
        <taxon>Chlorophyceae</taxon>
        <taxon>CS clade</taxon>
        <taxon>Chlamydomonadales</taxon>
        <taxon>Dunaliellaceae</taxon>
        <taxon>Dunaliella</taxon>
    </lineage>
</organism>
<keyword evidence="4" id="KW-1185">Reference proteome</keyword>